<sequence length="390" mass="43651">MPSRCKPSTSSACPPDNSSDSDDGMPLLDVSLAESEGSREISVVMPALVLKLTRDDSDGKPASLDERSSPGVGPSGDLNLDDAMETDDGPYRDREYYMALETVDGIEETQLMTQESVRKRDKKKKKSASDSLKQAAKRRAESQDERAKRLKTMSEQAALRRAEMTDRERAIFNQRKKEQAAVARANEPEVSRDARREADAARANARREAEDPEDHAARNQDNAERTAAARANESPDETAARRLADRQRRSNGPKEFVPLAGTDDHPGAHYIGRMENPCRHCGALYFRAETTTKGQYTMCCANGSIDIPMPPPLPTALQDLYLLDDDEGERKDFIDNIRQYNNSMAMACMKAEVKLPSGGWYTYRIHKQHFSLWCSYIGGFFVRFEVLKLS</sequence>
<evidence type="ECO:0000256" key="1">
    <source>
        <dbReference type="SAM" id="MobiDB-lite"/>
    </source>
</evidence>
<dbReference type="HOGENOM" id="CLU_708284_0_0_1"/>
<evidence type="ECO:0000313" key="2">
    <source>
        <dbReference type="EMBL" id="EGT50499.1"/>
    </source>
</evidence>
<feature type="region of interest" description="Disordered" evidence="1">
    <location>
        <begin position="53"/>
        <end position="92"/>
    </location>
</feature>
<feature type="region of interest" description="Disordered" evidence="1">
    <location>
        <begin position="1"/>
        <end position="27"/>
    </location>
</feature>
<feature type="compositionally biased region" description="Acidic residues" evidence="1">
    <location>
        <begin position="79"/>
        <end position="88"/>
    </location>
</feature>
<keyword evidence="3" id="KW-1185">Reference proteome</keyword>
<dbReference type="STRING" id="135651.G0PBI6"/>
<proteinExistence type="predicted"/>
<organism evidence="3">
    <name type="scientific">Caenorhabditis brenneri</name>
    <name type="common">Nematode worm</name>
    <dbReference type="NCBI Taxonomy" id="135651"/>
    <lineage>
        <taxon>Eukaryota</taxon>
        <taxon>Metazoa</taxon>
        <taxon>Ecdysozoa</taxon>
        <taxon>Nematoda</taxon>
        <taxon>Chromadorea</taxon>
        <taxon>Rhabditida</taxon>
        <taxon>Rhabditina</taxon>
        <taxon>Rhabditomorpha</taxon>
        <taxon>Rhabditoidea</taxon>
        <taxon>Rhabditidae</taxon>
        <taxon>Peloderinae</taxon>
        <taxon>Caenorhabditis</taxon>
    </lineage>
</organism>
<dbReference type="EMBL" id="GL380212">
    <property type="protein sequence ID" value="EGT50499.1"/>
    <property type="molecule type" value="Genomic_DNA"/>
</dbReference>
<feature type="compositionally biased region" description="Polar residues" evidence="1">
    <location>
        <begin position="1"/>
        <end position="18"/>
    </location>
</feature>
<reference evidence="3" key="1">
    <citation type="submission" date="2011-07" db="EMBL/GenBank/DDBJ databases">
        <authorList>
            <consortium name="Caenorhabditis brenneri Sequencing and Analysis Consortium"/>
            <person name="Wilson R.K."/>
        </authorList>
    </citation>
    <scope>NUCLEOTIDE SEQUENCE [LARGE SCALE GENOMIC DNA]</scope>
    <source>
        <strain evidence="3">PB2801</strain>
    </source>
</reference>
<dbReference type="InParanoid" id="G0PBI6"/>
<feature type="compositionally biased region" description="Basic and acidic residues" evidence="1">
    <location>
        <begin position="158"/>
        <end position="179"/>
    </location>
</feature>
<feature type="compositionally biased region" description="Basic and acidic residues" evidence="1">
    <location>
        <begin position="53"/>
        <end position="68"/>
    </location>
</feature>
<dbReference type="OrthoDB" id="1728974at2759"/>
<name>G0PBI6_CAEBE</name>
<dbReference type="eggNOG" id="KOG0987">
    <property type="taxonomic scope" value="Eukaryota"/>
</dbReference>
<feature type="compositionally biased region" description="Basic and acidic residues" evidence="1">
    <location>
        <begin position="186"/>
        <end position="224"/>
    </location>
</feature>
<dbReference type="AlphaFoldDB" id="G0PBI6"/>
<evidence type="ECO:0000313" key="3">
    <source>
        <dbReference type="Proteomes" id="UP000008068"/>
    </source>
</evidence>
<protein>
    <submittedName>
        <fullName evidence="2">Uncharacterized protein</fullName>
    </submittedName>
</protein>
<accession>G0PBI6</accession>
<feature type="compositionally biased region" description="Basic and acidic residues" evidence="1">
    <location>
        <begin position="238"/>
        <end position="248"/>
    </location>
</feature>
<feature type="region of interest" description="Disordered" evidence="1">
    <location>
        <begin position="104"/>
        <end position="264"/>
    </location>
</feature>
<dbReference type="OMA" id="FRISHHA"/>
<gene>
    <name evidence="2" type="ORF">CAEBREN_15037</name>
</gene>
<dbReference type="Proteomes" id="UP000008068">
    <property type="component" value="Unassembled WGS sequence"/>
</dbReference>
<feature type="compositionally biased region" description="Basic and acidic residues" evidence="1">
    <location>
        <begin position="138"/>
        <end position="147"/>
    </location>
</feature>